<dbReference type="InterPro" id="IPR036236">
    <property type="entry name" value="Znf_C2H2_sf"/>
</dbReference>
<dbReference type="SUPFAM" id="SSF57667">
    <property type="entry name" value="beta-beta-alpha zinc fingers"/>
    <property type="match status" value="6"/>
</dbReference>
<organism evidence="8 9">
    <name type="scientific">Plutella xylostella</name>
    <name type="common">Diamondback moth</name>
    <name type="synonym">Plutella maculipennis</name>
    <dbReference type="NCBI Taxonomy" id="51655"/>
    <lineage>
        <taxon>Eukaryota</taxon>
        <taxon>Metazoa</taxon>
        <taxon>Ecdysozoa</taxon>
        <taxon>Arthropoda</taxon>
        <taxon>Hexapoda</taxon>
        <taxon>Insecta</taxon>
        <taxon>Pterygota</taxon>
        <taxon>Neoptera</taxon>
        <taxon>Endopterygota</taxon>
        <taxon>Lepidoptera</taxon>
        <taxon>Glossata</taxon>
        <taxon>Ditrysia</taxon>
        <taxon>Yponomeutoidea</taxon>
        <taxon>Plutellidae</taxon>
        <taxon>Plutella</taxon>
    </lineage>
</organism>
<feature type="domain" description="C2H2-type" evidence="7">
    <location>
        <begin position="263"/>
        <end position="290"/>
    </location>
</feature>
<dbReference type="PROSITE" id="PS50157">
    <property type="entry name" value="ZINC_FINGER_C2H2_2"/>
    <property type="match status" value="10"/>
</dbReference>
<gene>
    <name evidence="8" type="ORF">JYU34_021482</name>
</gene>
<feature type="compositionally biased region" description="Low complexity" evidence="6">
    <location>
        <begin position="177"/>
        <end position="189"/>
    </location>
</feature>
<evidence type="ECO:0000256" key="2">
    <source>
        <dbReference type="ARBA" id="ARBA00022737"/>
    </source>
</evidence>
<protein>
    <recommendedName>
        <fullName evidence="7">C2H2-type domain-containing protein</fullName>
    </recommendedName>
</protein>
<feature type="compositionally biased region" description="Basic residues" evidence="6">
    <location>
        <begin position="212"/>
        <end position="228"/>
    </location>
</feature>
<evidence type="ECO:0000256" key="5">
    <source>
        <dbReference type="PROSITE-ProRule" id="PRU00042"/>
    </source>
</evidence>
<keyword evidence="4" id="KW-0862">Zinc</keyword>
<feature type="domain" description="C2H2-type" evidence="7">
    <location>
        <begin position="322"/>
        <end position="349"/>
    </location>
</feature>
<evidence type="ECO:0000256" key="3">
    <source>
        <dbReference type="ARBA" id="ARBA00022771"/>
    </source>
</evidence>
<comment type="caution">
    <text evidence="8">The sequence shown here is derived from an EMBL/GenBank/DDBJ whole genome shotgun (WGS) entry which is preliminary data.</text>
</comment>
<feature type="domain" description="C2H2-type" evidence="7">
    <location>
        <begin position="351"/>
        <end position="373"/>
    </location>
</feature>
<dbReference type="PROSITE" id="PS00028">
    <property type="entry name" value="ZINC_FINGER_C2H2_1"/>
    <property type="match status" value="9"/>
</dbReference>
<dbReference type="PANTHER" id="PTHR24409:SF295">
    <property type="entry name" value="AZ2-RELATED"/>
    <property type="match status" value="1"/>
</dbReference>
<feature type="domain" description="C2H2-type" evidence="7">
    <location>
        <begin position="379"/>
        <end position="406"/>
    </location>
</feature>
<dbReference type="Proteomes" id="UP000823941">
    <property type="component" value="Chromosome 29"/>
</dbReference>
<feature type="domain" description="C2H2-type" evidence="7">
    <location>
        <begin position="407"/>
        <end position="435"/>
    </location>
</feature>
<feature type="domain" description="C2H2-type" evidence="7">
    <location>
        <begin position="291"/>
        <end position="319"/>
    </location>
</feature>
<proteinExistence type="predicted"/>
<name>A0ABQ7PV15_PLUXY</name>
<feature type="compositionally biased region" description="Basic and acidic residues" evidence="6">
    <location>
        <begin position="151"/>
        <end position="165"/>
    </location>
</feature>
<feature type="domain" description="C2H2-type" evidence="7">
    <location>
        <begin position="489"/>
        <end position="516"/>
    </location>
</feature>
<dbReference type="PANTHER" id="PTHR24409">
    <property type="entry name" value="ZINC FINGER PROTEIN 142"/>
    <property type="match status" value="1"/>
</dbReference>
<dbReference type="SMART" id="SM00355">
    <property type="entry name" value="ZnF_C2H2"/>
    <property type="match status" value="11"/>
</dbReference>
<keyword evidence="9" id="KW-1185">Reference proteome</keyword>
<keyword evidence="3 5" id="KW-0863">Zinc-finger</keyword>
<dbReference type="Pfam" id="PF00096">
    <property type="entry name" value="zf-C2H2"/>
    <property type="match status" value="3"/>
</dbReference>
<sequence length="679" mass="77876">MANVKSRLKSSPEKKTGTRGRPKKQKVISVAPKVNMPCKDTVPEAMIVTKKKESPKVLTVDEKVSIFLQNGKKLKQNFVKPLPGVKDGKIDKSQLGIVKEQLVSKSGKLKATNRDHLRLMDKLLMSELMITEVNSKRKKLNSTSSYISIESDKFKGNDTPSKSEKNNTSPKKKKSHPSSSSDQSIDNNNTGGISDQNKSESESSPGSSPKKEKQKKGKQSTKPKKTKKITNISKKLHDDSSKKSSKLKQVTLSNGVVLRLSLYQCDYCQKTFTNKSSLRRHIYMHMDIKPYSCMHCSKRFRQRCNLQVHQTRRHVDKYPQKFMCNQCDKPFLLKENLLLHLTSHVKNENSFRCVVCDKRFSHHLLLVQHEKQHLVSGRFQCSICSMSYDCRSRLSLHVKSHLNIKEFVCQYCGKEFLRPNSMRRHVEICHGGQTIQCPICRKRLKGHLTEHLRTHDNKRPHECPDCGQRFTQSTQLTVHRRSHTGARPYPCRICRRPFTHSNAMMLHHRRHTGEKPFSCPMCPMAFSQLPHMKAHMMKIHGKAMTYKCERCRQFFKLKSELEEHEKACAPPPSPPDAAAMPLPRMRFLLALLLTMIASKDKLKCLGFNKRLIDDLLDDSLKAMGQTPCVDQSLSTVERLKTNIQLLLNGTVPEDQMAKFRQENKSTEELLVLLTDEKKK</sequence>
<feature type="domain" description="C2H2-type" evidence="7">
    <location>
        <begin position="461"/>
        <end position="488"/>
    </location>
</feature>
<evidence type="ECO:0000259" key="7">
    <source>
        <dbReference type="PROSITE" id="PS50157"/>
    </source>
</evidence>
<dbReference type="Gene3D" id="3.30.160.60">
    <property type="entry name" value="Classic Zinc Finger"/>
    <property type="match status" value="7"/>
</dbReference>
<accession>A0ABQ7PV15</accession>
<reference evidence="8 9" key="1">
    <citation type="submission" date="2021-06" db="EMBL/GenBank/DDBJ databases">
        <title>A haploid diamondback moth (Plutella xylostella L.) genome assembly resolves 31 chromosomes and identifies a diamide resistance mutation.</title>
        <authorList>
            <person name="Ward C.M."/>
            <person name="Perry K.D."/>
            <person name="Baker G."/>
            <person name="Powis K."/>
            <person name="Heckel D.G."/>
            <person name="Baxter S.W."/>
        </authorList>
    </citation>
    <scope>NUCLEOTIDE SEQUENCE [LARGE SCALE GENOMIC DNA]</scope>
    <source>
        <strain evidence="8 9">LV</strain>
        <tissue evidence="8">Single pupa</tissue>
    </source>
</reference>
<evidence type="ECO:0000313" key="8">
    <source>
        <dbReference type="EMBL" id="KAG7296344.1"/>
    </source>
</evidence>
<evidence type="ECO:0000256" key="4">
    <source>
        <dbReference type="ARBA" id="ARBA00022833"/>
    </source>
</evidence>
<feature type="domain" description="C2H2-type" evidence="7">
    <location>
        <begin position="517"/>
        <end position="545"/>
    </location>
</feature>
<feature type="compositionally biased region" description="Basic residues" evidence="6">
    <location>
        <begin position="17"/>
        <end position="26"/>
    </location>
</feature>
<keyword evidence="1" id="KW-0479">Metal-binding</keyword>
<feature type="domain" description="C2H2-type" evidence="7">
    <location>
        <begin position="546"/>
        <end position="575"/>
    </location>
</feature>
<evidence type="ECO:0000313" key="9">
    <source>
        <dbReference type="Proteomes" id="UP000823941"/>
    </source>
</evidence>
<dbReference type="EMBL" id="JAHIBW010000029">
    <property type="protein sequence ID" value="KAG7296344.1"/>
    <property type="molecule type" value="Genomic_DNA"/>
</dbReference>
<dbReference type="InterPro" id="IPR013087">
    <property type="entry name" value="Znf_C2H2_type"/>
</dbReference>
<feature type="region of interest" description="Disordered" evidence="6">
    <location>
        <begin position="151"/>
        <end position="247"/>
    </location>
</feature>
<keyword evidence="2" id="KW-0677">Repeat</keyword>
<feature type="region of interest" description="Disordered" evidence="6">
    <location>
        <begin position="1"/>
        <end position="26"/>
    </location>
</feature>
<evidence type="ECO:0000256" key="6">
    <source>
        <dbReference type="SAM" id="MobiDB-lite"/>
    </source>
</evidence>
<evidence type="ECO:0000256" key="1">
    <source>
        <dbReference type="ARBA" id="ARBA00022723"/>
    </source>
</evidence>